<feature type="region of interest" description="Disordered" evidence="2">
    <location>
        <begin position="1"/>
        <end position="22"/>
    </location>
</feature>
<evidence type="ECO:0000256" key="1">
    <source>
        <dbReference type="SAM" id="Coils"/>
    </source>
</evidence>
<name>A0A699XRA5_TANCI</name>
<organism evidence="3">
    <name type="scientific">Tanacetum cinerariifolium</name>
    <name type="common">Dalmatian daisy</name>
    <name type="synonym">Chrysanthemum cinerariifolium</name>
    <dbReference type="NCBI Taxonomy" id="118510"/>
    <lineage>
        <taxon>Eukaryota</taxon>
        <taxon>Viridiplantae</taxon>
        <taxon>Streptophyta</taxon>
        <taxon>Embryophyta</taxon>
        <taxon>Tracheophyta</taxon>
        <taxon>Spermatophyta</taxon>
        <taxon>Magnoliopsida</taxon>
        <taxon>eudicotyledons</taxon>
        <taxon>Gunneridae</taxon>
        <taxon>Pentapetalae</taxon>
        <taxon>asterids</taxon>
        <taxon>campanulids</taxon>
        <taxon>Asterales</taxon>
        <taxon>Asteraceae</taxon>
        <taxon>Asteroideae</taxon>
        <taxon>Anthemideae</taxon>
        <taxon>Anthemidinae</taxon>
        <taxon>Tanacetum</taxon>
    </lineage>
</organism>
<dbReference type="EMBL" id="BKCJ011883712">
    <property type="protein sequence ID" value="GFD60870.1"/>
    <property type="molecule type" value="Genomic_DNA"/>
</dbReference>
<dbReference type="AlphaFoldDB" id="A0A699XRA5"/>
<feature type="coiled-coil region" evidence="1">
    <location>
        <begin position="42"/>
        <end position="73"/>
    </location>
</feature>
<protein>
    <submittedName>
        <fullName evidence="3">Uncharacterized protein</fullName>
    </submittedName>
</protein>
<comment type="caution">
    <text evidence="3">The sequence shown here is derived from an EMBL/GenBank/DDBJ whole genome shotgun (WGS) entry which is preliminary data.</text>
</comment>
<evidence type="ECO:0000313" key="3">
    <source>
        <dbReference type="EMBL" id="GFD60870.1"/>
    </source>
</evidence>
<feature type="non-terminal residue" evidence="3">
    <location>
        <position position="79"/>
    </location>
</feature>
<sequence length="79" mass="9127">DQEPIEFRITSSSQPSQLLQAKDKDKGIMVEPEKPLKKKYQIALNEEVARKLEAQMKAEMEEEEKIAREKDEANIALIE</sequence>
<keyword evidence="1" id="KW-0175">Coiled coil</keyword>
<accession>A0A699XRA5</accession>
<proteinExistence type="predicted"/>
<reference evidence="3" key="1">
    <citation type="journal article" date="2019" name="Sci. Rep.">
        <title>Draft genome of Tanacetum cinerariifolium, the natural source of mosquito coil.</title>
        <authorList>
            <person name="Yamashiro T."/>
            <person name="Shiraishi A."/>
            <person name="Satake H."/>
            <person name="Nakayama K."/>
        </authorList>
    </citation>
    <scope>NUCLEOTIDE SEQUENCE</scope>
</reference>
<evidence type="ECO:0000256" key="2">
    <source>
        <dbReference type="SAM" id="MobiDB-lite"/>
    </source>
</evidence>
<feature type="compositionally biased region" description="Polar residues" evidence="2">
    <location>
        <begin position="9"/>
        <end position="19"/>
    </location>
</feature>
<feature type="non-terminal residue" evidence="3">
    <location>
        <position position="1"/>
    </location>
</feature>
<gene>
    <name evidence="3" type="ORF">Tci_932839</name>
</gene>